<comment type="caution">
    <text evidence="1">The sequence shown here is derived from an EMBL/GenBank/DDBJ whole genome shotgun (WGS) entry which is preliminary data.</text>
</comment>
<sequence length="69" mass="8077">MGLQTRDPPIPPIPPLGLITDLSVSISIASHPDWRWNMEGLSWNPNITPEFVERHLDWEWDWMELSQNL</sequence>
<name>X1JUX3_9ZZZZ</name>
<gene>
    <name evidence="1" type="ORF">S03H2_70981</name>
</gene>
<accession>X1JUX3</accession>
<dbReference type="EMBL" id="BARU01047344">
    <property type="protein sequence ID" value="GAH98526.1"/>
    <property type="molecule type" value="Genomic_DNA"/>
</dbReference>
<proteinExistence type="predicted"/>
<feature type="non-terminal residue" evidence="1">
    <location>
        <position position="69"/>
    </location>
</feature>
<dbReference type="AlphaFoldDB" id="X1JUX3"/>
<organism evidence="1">
    <name type="scientific">marine sediment metagenome</name>
    <dbReference type="NCBI Taxonomy" id="412755"/>
    <lineage>
        <taxon>unclassified sequences</taxon>
        <taxon>metagenomes</taxon>
        <taxon>ecological metagenomes</taxon>
    </lineage>
</organism>
<protein>
    <submittedName>
        <fullName evidence="1">Uncharacterized protein</fullName>
    </submittedName>
</protein>
<reference evidence="1" key="1">
    <citation type="journal article" date="2014" name="Front. Microbiol.">
        <title>High frequency of phylogenetically diverse reductive dehalogenase-homologous genes in deep subseafloor sedimentary metagenomes.</title>
        <authorList>
            <person name="Kawai M."/>
            <person name="Futagami T."/>
            <person name="Toyoda A."/>
            <person name="Takaki Y."/>
            <person name="Nishi S."/>
            <person name="Hori S."/>
            <person name="Arai W."/>
            <person name="Tsubouchi T."/>
            <person name="Morono Y."/>
            <person name="Uchiyama I."/>
            <person name="Ito T."/>
            <person name="Fujiyama A."/>
            <person name="Inagaki F."/>
            <person name="Takami H."/>
        </authorList>
    </citation>
    <scope>NUCLEOTIDE SEQUENCE</scope>
    <source>
        <strain evidence="1">Expedition CK06-06</strain>
    </source>
</reference>
<evidence type="ECO:0000313" key="1">
    <source>
        <dbReference type="EMBL" id="GAH98526.1"/>
    </source>
</evidence>